<sequence length="272" mass="29040">MTHLVFGASGQVGRFLLPRLVARGADVCAVSREPHADGEGVRWLRGTLPDAVPVPRDAAALISLGPVHHFVAWLERATFDGRPRVVALSSMSADTKRASPDPAERAVAAVLAEAERRLAARCEALGLAWTVLRPTLIYGAGSDKSITPLARRAARWHVFPLPAAPGLRQPVHADDLALGVLAALDRPQSAGRVLPFGGGERLSAAAMFARVRATVPTWTLPLPVPAWTQRLAAAALPRLRGPLSRLGSDLIADNAEVERLLGVRPRDFRPPT</sequence>
<dbReference type="PANTHER" id="PTHR12126">
    <property type="entry name" value="NADH-UBIQUINONE OXIDOREDUCTASE 39 KDA SUBUNIT-RELATED"/>
    <property type="match status" value="1"/>
</dbReference>
<dbReference type="PANTHER" id="PTHR12126:SF11">
    <property type="entry name" value="NADH DEHYDROGENASE [UBIQUINONE] 1 ALPHA SUBCOMPLEX SUBUNIT 9, MITOCHONDRIAL"/>
    <property type="match status" value="1"/>
</dbReference>
<dbReference type="InterPro" id="IPR036291">
    <property type="entry name" value="NAD(P)-bd_dom_sf"/>
</dbReference>
<dbReference type="GO" id="GO:0044877">
    <property type="term" value="F:protein-containing complex binding"/>
    <property type="evidence" value="ECO:0007669"/>
    <property type="project" value="TreeGrafter"/>
</dbReference>
<accession>A0A0K8QQY9</accession>
<dbReference type="InterPro" id="IPR051207">
    <property type="entry name" value="ComplexI_NDUFA9_subunit"/>
</dbReference>
<dbReference type="SUPFAM" id="SSF51735">
    <property type="entry name" value="NAD(P)-binding Rossmann-fold domains"/>
    <property type="match status" value="1"/>
</dbReference>
<keyword evidence="3" id="KW-1185">Reference proteome</keyword>
<dbReference type="Gene3D" id="3.40.50.720">
    <property type="entry name" value="NAD(P)-binding Rossmann-like Domain"/>
    <property type="match status" value="1"/>
</dbReference>
<dbReference type="RefSeq" id="WP_062537374.1">
    <property type="nucleotide sequence ID" value="NZ_DF970233.1"/>
</dbReference>
<name>A0A0K8QQY9_9GAMM</name>
<organism evidence="2">
    <name type="scientific">Mizugakiibacter sediminis</name>
    <dbReference type="NCBI Taxonomy" id="1475481"/>
    <lineage>
        <taxon>Bacteria</taxon>
        <taxon>Pseudomonadati</taxon>
        <taxon>Pseudomonadota</taxon>
        <taxon>Gammaproteobacteria</taxon>
        <taxon>Lysobacterales</taxon>
        <taxon>Rhodanobacteraceae</taxon>
        <taxon>Mizugakiibacter</taxon>
    </lineage>
</organism>
<proteinExistence type="predicted"/>
<evidence type="ECO:0000259" key="1">
    <source>
        <dbReference type="Pfam" id="PF13460"/>
    </source>
</evidence>
<dbReference type="InterPro" id="IPR016040">
    <property type="entry name" value="NAD(P)-bd_dom"/>
</dbReference>
<evidence type="ECO:0000313" key="3">
    <source>
        <dbReference type="Proteomes" id="UP000253740"/>
    </source>
</evidence>
<protein>
    <submittedName>
        <fullName evidence="2">Nucleoside-diphosphate-sugar epimerase</fullName>
    </submittedName>
</protein>
<evidence type="ECO:0000313" key="2">
    <source>
        <dbReference type="EMBL" id="GAP66787.1"/>
    </source>
</evidence>
<dbReference type="Proteomes" id="UP000253740">
    <property type="component" value="Unassembled WGS sequence"/>
</dbReference>
<reference evidence="2" key="1">
    <citation type="submission" date="2015-08" db="EMBL/GenBank/DDBJ databases">
        <title>Complete DNA Sequence of Pseudomonas syringae pv. actinidiae, the Causal Agent of Kiwifruit Canker Disease.</title>
        <authorList>
            <person name="Rikkerink E.H.A."/>
            <person name="Fineran P.C."/>
        </authorList>
    </citation>
    <scope>NUCLEOTIDE SEQUENCE</scope>
    <source>
        <strain evidence="2">SkMP5</strain>
    </source>
</reference>
<dbReference type="OrthoDB" id="5565437at2"/>
<dbReference type="Pfam" id="PF13460">
    <property type="entry name" value="NAD_binding_10"/>
    <property type="match status" value="1"/>
</dbReference>
<dbReference type="STRING" id="1475481.GCA_000953855_02149"/>
<feature type="domain" description="NAD(P)-binding" evidence="1">
    <location>
        <begin position="7"/>
        <end position="137"/>
    </location>
</feature>
<dbReference type="AlphaFoldDB" id="A0A0K8QQY9"/>
<dbReference type="EMBL" id="DF970233">
    <property type="protein sequence ID" value="GAP66787.1"/>
    <property type="molecule type" value="Genomic_DNA"/>
</dbReference>
<gene>
    <name evidence="2" type="ORF">MBSD_n2102</name>
</gene>